<reference evidence="3 4" key="1">
    <citation type="journal article" date="2020" name="ISME J.">
        <title>Uncovering the hidden diversity of litter-decomposition mechanisms in mushroom-forming fungi.</title>
        <authorList>
            <person name="Floudas D."/>
            <person name="Bentzer J."/>
            <person name="Ahren D."/>
            <person name="Johansson T."/>
            <person name="Persson P."/>
            <person name="Tunlid A."/>
        </authorList>
    </citation>
    <scope>NUCLEOTIDE SEQUENCE [LARGE SCALE GENOMIC DNA]</scope>
    <source>
        <strain evidence="3 4">CBS 291.85</strain>
    </source>
</reference>
<comment type="caution">
    <text evidence="3">The sequence shown here is derived from an EMBL/GenBank/DDBJ whole genome shotgun (WGS) entry which is preliminary data.</text>
</comment>
<dbReference type="Proteomes" id="UP000559256">
    <property type="component" value="Unassembled WGS sequence"/>
</dbReference>
<dbReference type="AlphaFoldDB" id="A0A8H5GA77"/>
<gene>
    <name evidence="3" type="ORF">D9758_009029</name>
</gene>
<feature type="region of interest" description="Disordered" evidence="1">
    <location>
        <begin position="101"/>
        <end position="132"/>
    </location>
</feature>
<feature type="compositionally biased region" description="Low complexity" evidence="1">
    <location>
        <begin position="490"/>
        <end position="506"/>
    </location>
</feature>
<feature type="compositionally biased region" description="Polar residues" evidence="1">
    <location>
        <begin position="106"/>
        <end position="115"/>
    </location>
</feature>
<evidence type="ECO:0000256" key="1">
    <source>
        <dbReference type="SAM" id="MobiDB-lite"/>
    </source>
</evidence>
<feature type="domain" description="C2H2-type" evidence="2">
    <location>
        <begin position="581"/>
        <end position="604"/>
    </location>
</feature>
<proteinExistence type="predicted"/>
<keyword evidence="4" id="KW-1185">Reference proteome</keyword>
<name>A0A8H5GA77_9AGAR</name>
<feature type="region of interest" description="Disordered" evidence="1">
    <location>
        <begin position="425"/>
        <end position="506"/>
    </location>
</feature>
<evidence type="ECO:0000259" key="2">
    <source>
        <dbReference type="PROSITE" id="PS00028"/>
    </source>
</evidence>
<organism evidence="3 4">
    <name type="scientific">Tetrapyrgos nigripes</name>
    <dbReference type="NCBI Taxonomy" id="182062"/>
    <lineage>
        <taxon>Eukaryota</taxon>
        <taxon>Fungi</taxon>
        <taxon>Dikarya</taxon>
        <taxon>Basidiomycota</taxon>
        <taxon>Agaricomycotina</taxon>
        <taxon>Agaricomycetes</taxon>
        <taxon>Agaricomycetidae</taxon>
        <taxon>Agaricales</taxon>
        <taxon>Marasmiineae</taxon>
        <taxon>Marasmiaceae</taxon>
        <taxon>Tetrapyrgos</taxon>
    </lineage>
</organism>
<sequence length="611" mass="67090">MDPTITSTSSSDVVVASTPFTFPTVSTNGSDDSFNFEGSGDNWLVPLVSEIEPVNSPVSDSSIASPTSYTSPTYASIPSTAATTPTVVDVDSWFDLETRKPEAAQLLTNPSSSERASQKRRQRESDDQFEDDCTFKRSRLDEASLWEGRPGLYYPFEEDGLQPLEGLFPPEISSADNSQDKISLVESSSPLDFWSYGVDAVWQSMYAQQGSANEGVEQAVESSSLARVSSIAPYEVPLAPSPLLLPYNTFLDYDRQQVDLPYDMVSTSTHESEVSVPGNAHITEDGFAESASTETGQVSYLDAYDSQQGLYPDVYYGETPAEPYLLENDGSASGFEHLQNLDDDIFAAGNDHHHASSGSHYHYFPPQQQQDLPVYGYPFRSSSMNQGHVNHGSTDEDVHSYGMLRMEPLSVPLDASYLTNYPYASGDVNLPRLSPPRQSSSHRSAPQSSTHPSYQTDSPYRLPSPPSQARFSPPQPPSPLAPTVSHSPQNAPGPSSSSLPASNANPVSAANCDDTWQFFIVDPTKKSKKSGVKSSKCLWVMANGEVCGADVSQYKRKDALYTEHLNRVHLGIYQRFKTYKCYWKNCSETMNKRRHLVAHYAGEHVGLGCNN</sequence>
<evidence type="ECO:0000313" key="4">
    <source>
        <dbReference type="Proteomes" id="UP000559256"/>
    </source>
</evidence>
<accession>A0A8H5GA77</accession>
<feature type="compositionally biased region" description="Low complexity" evidence="1">
    <location>
        <begin position="430"/>
        <end position="449"/>
    </location>
</feature>
<dbReference type="InterPro" id="IPR013087">
    <property type="entry name" value="Znf_C2H2_type"/>
</dbReference>
<protein>
    <recommendedName>
        <fullName evidence="2">C2H2-type domain-containing protein</fullName>
    </recommendedName>
</protein>
<dbReference type="EMBL" id="JAACJM010000042">
    <property type="protein sequence ID" value="KAF5361197.1"/>
    <property type="molecule type" value="Genomic_DNA"/>
</dbReference>
<feature type="compositionally biased region" description="Low complexity" evidence="1">
    <location>
        <begin position="61"/>
        <end position="81"/>
    </location>
</feature>
<evidence type="ECO:0000313" key="3">
    <source>
        <dbReference type="EMBL" id="KAF5361197.1"/>
    </source>
</evidence>
<dbReference type="PROSITE" id="PS00028">
    <property type="entry name" value="ZINC_FINGER_C2H2_1"/>
    <property type="match status" value="1"/>
</dbReference>
<feature type="region of interest" description="Disordered" evidence="1">
    <location>
        <begin position="54"/>
        <end position="81"/>
    </location>
</feature>